<proteinExistence type="predicted"/>
<evidence type="ECO:0000313" key="1">
    <source>
        <dbReference type="EMBL" id="EDN61381.1"/>
    </source>
</evidence>
<dbReference type="EMBL" id="AAFW02000124">
    <property type="protein sequence ID" value="EDN61381.1"/>
    <property type="molecule type" value="Genomic_DNA"/>
</dbReference>
<accession>A6ZVF6</accession>
<reference evidence="1 2" key="1">
    <citation type="journal article" date="2007" name="Proc. Natl. Acad. Sci. U.S.A.">
        <title>Genome sequencing and comparative analysis of Saccharomyces cerevisiae strain YJM789.</title>
        <authorList>
            <person name="Wei W."/>
            <person name="McCusker J.H."/>
            <person name="Hyman R.W."/>
            <person name="Jones T."/>
            <person name="Ning Y."/>
            <person name="Cao Z."/>
            <person name="Gu Z."/>
            <person name="Bruno D."/>
            <person name="Miranda M."/>
            <person name="Nguyen M."/>
            <person name="Wilhelmy J."/>
            <person name="Komp C."/>
            <person name="Tamse R."/>
            <person name="Wang X."/>
            <person name="Jia P."/>
            <person name="Luedi P."/>
            <person name="Oefner P.J."/>
            <person name="David L."/>
            <person name="Dietrich F.S."/>
            <person name="Li Y."/>
            <person name="Davis R.W."/>
            <person name="Steinmetz L.M."/>
        </authorList>
    </citation>
    <scope>NUCLEOTIDE SEQUENCE [LARGE SCALE GENOMIC DNA]</scope>
    <source>
        <strain evidence="1 2">YJM789</strain>
    </source>
</reference>
<name>A6ZVF6_YEAS7</name>
<dbReference type="HOGENOM" id="CLU_1205596_0_0_1"/>
<dbReference type="AlphaFoldDB" id="A6ZVF6"/>
<dbReference type="Proteomes" id="UP000007060">
    <property type="component" value="Unassembled WGS sequence"/>
</dbReference>
<gene>
    <name evidence="1" type="ORF">SCY_2672</name>
</gene>
<organism evidence="1 2">
    <name type="scientific">Saccharomyces cerevisiae (strain YJM789)</name>
    <name type="common">Baker's yeast</name>
    <dbReference type="NCBI Taxonomy" id="307796"/>
    <lineage>
        <taxon>Eukaryota</taxon>
        <taxon>Fungi</taxon>
        <taxon>Dikarya</taxon>
        <taxon>Ascomycota</taxon>
        <taxon>Saccharomycotina</taxon>
        <taxon>Saccharomycetes</taxon>
        <taxon>Saccharomycetales</taxon>
        <taxon>Saccharomycetaceae</taxon>
        <taxon>Saccharomyces</taxon>
    </lineage>
</organism>
<comment type="caution">
    <text evidence="1">The sequence shown here is derived from an EMBL/GenBank/DDBJ whole genome shotgun (WGS) entry which is preliminary data.</text>
</comment>
<sequence>MLVNRAANSNFSYYRVQIKKKNTYYYFLFEKTYHTNSSFSVVERSKGTFSFHSRSLTSWFTPSSCFFLLKANSLPFLKRINKRIDDEEVKAPKNVKTPPNFIFSTILLNAAINTADRMHLKRFKHPVAVDVFVGKRSTIRVVEKVKMQLENSDANPLMQRTAAKGALTVMHHPYAQNPLLLKSKVTNAGCNLALKILKVYLGSFSMIRCTKLRSLSCSSKSFDLFLPNQF</sequence>
<evidence type="ECO:0000313" key="2">
    <source>
        <dbReference type="Proteomes" id="UP000007060"/>
    </source>
</evidence>
<protein>
    <submittedName>
        <fullName evidence="1">Uncharacterized protein</fullName>
    </submittedName>
</protein>